<feature type="transmembrane region" description="Helical" evidence="8">
    <location>
        <begin position="137"/>
        <end position="156"/>
    </location>
</feature>
<organism evidence="10 11">
    <name type="scientific">Rariglobus hedericola</name>
    <dbReference type="NCBI Taxonomy" id="2597822"/>
    <lineage>
        <taxon>Bacteria</taxon>
        <taxon>Pseudomonadati</taxon>
        <taxon>Verrucomicrobiota</taxon>
        <taxon>Opitutia</taxon>
        <taxon>Opitutales</taxon>
        <taxon>Opitutaceae</taxon>
        <taxon>Rariglobus</taxon>
    </lineage>
</organism>
<dbReference type="PANTHER" id="PTHR42703:SF1">
    <property type="entry name" value="NA(+)_H(+) ANTIPORTER SUBUNIT D1"/>
    <property type="match status" value="1"/>
</dbReference>
<feature type="transmembrane region" description="Helical" evidence="8">
    <location>
        <begin position="115"/>
        <end position="131"/>
    </location>
</feature>
<dbReference type="PANTHER" id="PTHR42703">
    <property type="entry name" value="NADH DEHYDROGENASE"/>
    <property type="match status" value="1"/>
</dbReference>
<feature type="transmembrane region" description="Helical" evidence="8">
    <location>
        <begin position="334"/>
        <end position="355"/>
    </location>
</feature>
<feature type="transmembrane region" description="Helical" evidence="8">
    <location>
        <begin position="168"/>
        <end position="189"/>
    </location>
</feature>
<feature type="transmembrane region" description="Helical" evidence="8">
    <location>
        <begin position="367"/>
        <end position="390"/>
    </location>
</feature>
<dbReference type="Proteomes" id="UP000315648">
    <property type="component" value="Unassembled WGS sequence"/>
</dbReference>
<dbReference type="InterPro" id="IPR003918">
    <property type="entry name" value="NADH_UbQ_OxRdtase"/>
</dbReference>
<dbReference type="GO" id="GO:0005886">
    <property type="term" value="C:plasma membrane"/>
    <property type="evidence" value="ECO:0007669"/>
    <property type="project" value="UniProtKB-SubCell"/>
</dbReference>
<reference evidence="10 11" key="1">
    <citation type="submission" date="2019-07" db="EMBL/GenBank/DDBJ databases">
        <title>Description of 53C-WASEF.</title>
        <authorList>
            <person name="Pitt A."/>
            <person name="Hahn M.W."/>
        </authorList>
    </citation>
    <scope>NUCLEOTIDE SEQUENCE [LARGE SCALE GENOMIC DNA]</scope>
    <source>
        <strain evidence="10 11">53C-WASEF</strain>
    </source>
</reference>
<keyword evidence="6 8" id="KW-0472">Membrane</keyword>
<evidence type="ECO:0000256" key="2">
    <source>
        <dbReference type="ARBA" id="ARBA00005346"/>
    </source>
</evidence>
<gene>
    <name evidence="10" type="ORF">FPL22_03520</name>
</gene>
<name>A0A556QP12_9BACT</name>
<evidence type="ECO:0000256" key="3">
    <source>
        <dbReference type="ARBA" id="ARBA00022475"/>
    </source>
</evidence>
<comment type="similarity">
    <text evidence="2">Belongs to the CPA3 antiporters (TC 2.A.63) subunit D family.</text>
</comment>
<dbReference type="RefSeq" id="WP_144228725.1">
    <property type="nucleotide sequence ID" value="NZ_CBCRVV010000003.1"/>
</dbReference>
<feature type="transmembrane region" description="Helical" evidence="8">
    <location>
        <begin position="39"/>
        <end position="57"/>
    </location>
</feature>
<protein>
    <recommendedName>
        <fullName evidence="9">NADH:quinone oxidoreductase/Mrp antiporter transmembrane domain-containing protein</fullName>
    </recommendedName>
</protein>
<feature type="transmembrane region" description="Helical" evidence="8">
    <location>
        <begin position="209"/>
        <end position="234"/>
    </location>
</feature>
<dbReference type="AlphaFoldDB" id="A0A556QP12"/>
<dbReference type="OrthoDB" id="9807568at2"/>
<dbReference type="PRINTS" id="PR01437">
    <property type="entry name" value="NUOXDRDTASE4"/>
</dbReference>
<evidence type="ECO:0000256" key="8">
    <source>
        <dbReference type="SAM" id="Phobius"/>
    </source>
</evidence>
<dbReference type="EMBL" id="VMBG01000001">
    <property type="protein sequence ID" value="TSJ78384.1"/>
    <property type="molecule type" value="Genomic_DNA"/>
</dbReference>
<feature type="domain" description="NADH:quinone oxidoreductase/Mrp antiporter transmembrane" evidence="9">
    <location>
        <begin position="132"/>
        <end position="423"/>
    </location>
</feature>
<feature type="transmembrane region" description="Helical" evidence="8">
    <location>
        <begin position="246"/>
        <end position="266"/>
    </location>
</feature>
<keyword evidence="3" id="KW-1003">Cell membrane</keyword>
<feature type="transmembrane region" description="Helical" evidence="8">
    <location>
        <begin position="278"/>
        <end position="297"/>
    </location>
</feature>
<dbReference type="GO" id="GO:0008137">
    <property type="term" value="F:NADH dehydrogenase (ubiquinone) activity"/>
    <property type="evidence" value="ECO:0007669"/>
    <property type="project" value="InterPro"/>
</dbReference>
<accession>A0A556QP12</accession>
<dbReference type="InterPro" id="IPR001750">
    <property type="entry name" value="ND/Mrp_TM"/>
</dbReference>
<feature type="transmembrane region" description="Helical" evidence="8">
    <location>
        <begin position="410"/>
        <end position="432"/>
    </location>
</feature>
<comment type="subcellular location">
    <subcellularLocation>
        <location evidence="1">Cell membrane</location>
        <topology evidence="1">Multi-pass membrane protein</topology>
    </subcellularLocation>
    <subcellularLocation>
        <location evidence="7">Membrane</location>
        <topology evidence="7">Multi-pass membrane protein</topology>
    </subcellularLocation>
</comment>
<comment type="caution">
    <text evidence="10">The sequence shown here is derived from an EMBL/GenBank/DDBJ whole genome shotgun (WGS) entry which is preliminary data.</text>
</comment>
<evidence type="ECO:0000256" key="6">
    <source>
        <dbReference type="ARBA" id="ARBA00023136"/>
    </source>
</evidence>
<keyword evidence="11" id="KW-1185">Reference proteome</keyword>
<evidence type="ECO:0000256" key="5">
    <source>
        <dbReference type="ARBA" id="ARBA00022989"/>
    </source>
</evidence>
<evidence type="ECO:0000259" key="9">
    <source>
        <dbReference type="Pfam" id="PF00361"/>
    </source>
</evidence>
<dbReference type="GO" id="GO:0042773">
    <property type="term" value="P:ATP synthesis coupled electron transport"/>
    <property type="evidence" value="ECO:0007669"/>
    <property type="project" value="InterPro"/>
</dbReference>
<dbReference type="Pfam" id="PF00361">
    <property type="entry name" value="Proton_antipo_M"/>
    <property type="match status" value="1"/>
</dbReference>
<evidence type="ECO:0000313" key="10">
    <source>
        <dbReference type="EMBL" id="TSJ78384.1"/>
    </source>
</evidence>
<proteinExistence type="inferred from homology"/>
<keyword evidence="4 7" id="KW-0812">Transmembrane</keyword>
<feature type="transmembrane region" description="Helical" evidence="8">
    <location>
        <begin position="309"/>
        <end position="328"/>
    </location>
</feature>
<feature type="transmembrane region" description="Helical" evidence="8">
    <location>
        <begin position="77"/>
        <end position="103"/>
    </location>
</feature>
<feature type="transmembrane region" description="Helical" evidence="8">
    <location>
        <begin position="6"/>
        <end position="27"/>
    </location>
</feature>
<evidence type="ECO:0000256" key="1">
    <source>
        <dbReference type="ARBA" id="ARBA00004651"/>
    </source>
</evidence>
<evidence type="ECO:0000313" key="11">
    <source>
        <dbReference type="Proteomes" id="UP000315648"/>
    </source>
</evidence>
<sequence length="508" mass="54656">MSVTELANLVGLPVVAPIVAALLLLLFPRPSFARRGFTALVLTALLGLALWMVVHVMENGPLVLRVGGWLTPYGIVLVGDTLAAIMLCLSSFTALACVLYGFAETAAADEHPMRLPLMLFLLAGIDLSFVTGDLFNLFVAFEVMLLSSYALLTLEATARESRGALPYLTLNLVGSALFLATCGFAYSLFGTLNFAEMIVRADLLVGDVRLTVLAVLMLLVFGLKAGVFPLYYWLPGSYPILPAPTAAFYAGMLTKVGVYVLLRIFGTVMPPQLTGLHTLIAWTAGLTMVIGVLGAVSQGRVQKILSYHIVSQIGFMVLAIGLFTPFAFTAAIFYIIHHIIVKAALFLVGGVIVRANGTDDLNRTGGLWRAAPWLGIVFVFQAMSLAGLPPLSGFWGKFMIIQEGLTQGEWALVAMSLIASILTLMSMLKIWLGAFWRGEAAAPLNYDKRAKRMTAVGLGMVAVSLLIGFGAEIFVKTAKHAALETLDRPGYVRTVMSANETIYEGKHP</sequence>
<dbReference type="InterPro" id="IPR050586">
    <property type="entry name" value="CPA3_Na-H_Antiporter_D"/>
</dbReference>
<keyword evidence="5 8" id="KW-1133">Transmembrane helix</keyword>
<feature type="transmembrane region" description="Helical" evidence="8">
    <location>
        <begin position="453"/>
        <end position="475"/>
    </location>
</feature>
<evidence type="ECO:0000256" key="4">
    <source>
        <dbReference type="ARBA" id="ARBA00022692"/>
    </source>
</evidence>
<evidence type="ECO:0000256" key="7">
    <source>
        <dbReference type="RuleBase" id="RU000320"/>
    </source>
</evidence>